<gene>
    <name evidence="2" type="ORF">U9M48_038982</name>
</gene>
<name>A0AAQ3XE45_PASNO</name>
<sequence length="243" mass="28518">MSEVIDNEDDEGVVFKEDEEEDEGYLFTGQYDDTDDDIEIDGAQDDSIVSTDIPDPYDKVYSNIPKETHMLKPVDNCGHCTAKKFEYEPLGFCYRNGKIKLSHQDTIPELRKLWESADADARHFRDNIRFLNGHFSFTSLYCCLDNMTTNMRDCGIYTFRAHGIMYHNIRSFGREVGVERKHLELYFYDADPSLEHRYRRCRKEQLEKDKDVIKQLVGILKGNPYSENLRSMGHVENLDHYRI</sequence>
<organism evidence="2 3">
    <name type="scientific">Paspalum notatum var. saurae</name>
    <dbReference type="NCBI Taxonomy" id="547442"/>
    <lineage>
        <taxon>Eukaryota</taxon>
        <taxon>Viridiplantae</taxon>
        <taxon>Streptophyta</taxon>
        <taxon>Embryophyta</taxon>
        <taxon>Tracheophyta</taxon>
        <taxon>Spermatophyta</taxon>
        <taxon>Magnoliopsida</taxon>
        <taxon>Liliopsida</taxon>
        <taxon>Poales</taxon>
        <taxon>Poaceae</taxon>
        <taxon>PACMAD clade</taxon>
        <taxon>Panicoideae</taxon>
        <taxon>Andropogonodae</taxon>
        <taxon>Paspaleae</taxon>
        <taxon>Paspalinae</taxon>
        <taxon>Paspalum</taxon>
    </lineage>
</organism>
<reference evidence="2 3" key="1">
    <citation type="submission" date="2024-02" db="EMBL/GenBank/DDBJ databases">
        <title>High-quality chromosome-scale genome assembly of Pensacola bahiagrass (Paspalum notatum Flugge var. saurae).</title>
        <authorList>
            <person name="Vega J.M."/>
            <person name="Podio M."/>
            <person name="Orjuela J."/>
            <person name="Siena L.A."/>
            <person name="Pessino S.C."/>
            <person name="Combes M.C."/>
            <person name="Mariac C."/>
            <person name="Albertini E."/>
            <person name="Pupilli F."/>
            <person name="Ortiz J.P.A."/>
            <person name="Leblanc O."/>
        </authorList>
    </citation>
    <scope>NUCLEOTIDE SEQUENCE [LARGE SCALE GENOMIC DNA]</scope>
    <source>
        <strain evidence="2">R1</strain>
        <tissue evidence="2">Leaf</tissue>
    </source>
</reference>
<feature type="region of interest" description="Disordered" evidence="1">
    <location>
        <begin position="1"/>
        <end position="37"/>
    </location>
</feature>
<keyword evidence="3" id="KW-1185">Reference proteome</keyword>
<proteinExistence type="predicted"/>
<dbReference type="AlphaFoldDB" id="A0AAQ3XE45"/>
<dbReference type="EMBL" id="CP144753">
    <property type="protein sequence ID" value="WVZ92952.1"/>
    <property type="molecule type" value="Genomic_DNA"/>
</dbReference>
<protein>
    <submittedName>
        <fullName evidence="2">Uncharacterized protein</fullName>
    </submittedName>
</protein>
<dbReference type="PANTHER" id="PTHR45786:SF74">
    <property type="entry name" value="ATP-DEPENDENT DNA HELICASE"/>
    <property type="match status" value="1"/>
</dbReference>
<evidence type="ECO:0000256" key="1">
    <source>
        <dbReference type="SAM" id="MobiDB-lite"/>
    </source>
</evidence>
<evidence type="ECO:0000313" key="2">
    <source>
        <dbReference type="EMBL" id="WVZ92952.1"/>
    </source>
</evidence>
<feature type="compositionally biased region" description="Acidic residues" evidence="1">
    <location>
        <begin position="1"/>
        <end position="24"/>
    </location>
</feature>
<evidence type="ECO:0000313" key="3">
    <source>
        <dbReference type="Proteomes" id="UP001341281"/>
    </source>
</evidence>
<feature type="non-terminal residue" evidence="2">
    <location>
        <position position="243"/>
    </location>
</feature>
<dbReference type="Proteomes" id="UP001341281">
    <property type="component" value="Chromosome 09"/>
</dbReference>
<dbReference type="PANTHER" id="PTHR45786">
    <property type="entry name" value="DNA BINDING PROTEIN-LIKE"/>
    <property type="match status" value="1"/>
</dbReference>
<accession>A0AAQ3XE45</accession>